<keyword evidence="7" id="KW-0653">Protein transport</keyword>
<dbReference type="Pfam" id="PF13966">
    <property type="entry name" value="zf-RVT"/>
    <property type="match status" value="1"/>
</dbReference>
<comment type="similarity">
    <text evidence="2">Belongs to the SEC62 family.</text>
</comment>
<evidence type="ECO:0000256" key="12">
    <source>
        <dbReference type="SAM" id="Phobius"/>
    </source>
</evidence>
<keyword evidence="9" id="KW-0811">Translocation</keyword>
<dbReference type="Proteomes" id="UP000288805">
    <property type="component" value="Unassembled WGS sequence"/>
</dbReference>
<evidence type="ECO:0000256" key="8">
    <source>
        <dbReference type="ARBA" id="ARBA00022989"/>
    </source>
</evidence>
<organism evidence="14 15">
    <name type="scientific">Vitis vinifera</name>
    <name type="common">Grape</name>
    <dbReference type="NCBI Taxonomy" id="29760"/>
    <lineage>
        <taxon>Eukaryota</taxon>
        <taxon>Viridiplantae</taxon>
        <taxon>Streptophyta</taxon>
        <taxon>Embryophyta</taxon>
        <taxon>Tracheophyta</taxon>
        <taxon>Spermatophyta</taxon>
        <taxon>Magnoliopsida</taxon>
        <taxon>eudicotyledons</taxon>
        <taxon>Gunneridae</taxon>
        <taxon>Pentapetalae</taxon>
        <taxon>rosids</taxon>
        <taxon>Vitales</taxon>
        <taxon>Vitaceae</taxon>
        <taxon>Viteae</taxon>
        <taxon>Vitis</taxon>
    </lineage>
</organism>
<evidence type="ECO:0000313" key="15">
    <source>
        <dbReference type="Proteomes" id="UP000288805"/>
    </source>
</evidence>
<dbReference type="EMBL" id="QGNW01001705">
    <property type="protein sequence ID" value="RVW32824.1"/>
    <property type="molecule type" value="Genomic_DNA"/>
</dbReference>
<name>A0A438DBK5_VITVI</name>
<feature type="region of interest" description="Disordered" evidence="11">
    <location>
        <begin position="218"/>
        <end position="281"/>
    </location>
</feature>
<sequence length="281" mass="31697">MVGELLQALRGLRITWEDDSVSWKGGGSGQFRVKDADLWKATWGKILTLDRLQKRGWQLPNRCFLCACEAESVDHILIHCTVARVLWDLMLGLVGVKGAAFPFRFPGVACLQLRGVRLAIFGALWIILGKRVWFFPNILVEEVTLRELFRFLPNKDEEERPKWTARLLFAVLAVLFILLLRHHAPDEAARARYQKRVSNIIDDVLEWSPRLALSGMMEKQQPVVDDVTEPTNGFTDGSKASPEEAVSPDGTDGETVSDQHGDGDDAGTRLHDDQQHDEDRT</sequence>
<evidence type="ECO:0000313" key="14">
    <source>
        <dbReference type="EMBL" id="RVW32824.1"/>
    </source>
</evidence>
<reference evidence="14 15" key="1">
    <citation type="journal article" date="2018" name="PLoS Genet.">
        <title>Population sequencing reveals clonal diversity and ancestral inbreeding in the grapevine cultivar Chardonnay.</title>
        <authorList>
            <person name="Roach M.J."/>
            <person name="Johnson D.L."/>
            <person name="Bohlmann J."/>
            <person name="van Vuuren H.J."/>
            <person name="Jones S.J."/>
            <person name="Pretorius I.S."/>
            <person name="Schmidt S.A."/>
            <person name="Borneman A.R."/>
        </authorList>
    </citation>
    <scope>NUCLEOTIDE SEQUENCE [LARGE SCALE GENOMIC DNA]</scope>
    <source>
        <strain evidence="15">cv. Chardonnay</strain>
        <tissue evidence="14">Leaf</tissue>
    </source>
</reference>
<evidence type="ECO:0000256" key="2">
    <source>
        <dbReference type="ARBA" id="ARBA00010604"/>
    </source>
</evidence>
<dbReference type="GO" id="GO:0015031">
    <property type="term" value="P:protein transport"/>
    <property type="evidence" value="ECO:0007669"/>
    <property type="project" value="UniProtKB-KW"/>
</dbReference>
<comment type="caution">
    <text evidence="14">The sequence shown here is derived from an EMBL/GenBank/DDBJ whole genome shotgun (WGS) entry which is preliminary data.</text>
</comment>
<evidence type="ECO:0000256" key="4">
    <source>
        <dbReference type="ARBA" id="ARBA00022448"/>
    </source>
</evidence>
<gene>
    <name evidence="14" type="ORF">CK203_100156</name>
</gene>
<evidence type="ECO:0000256" key="9">
    <source>
        <dbReference type="ARBA" id="ARBA00023010"/>
    </source>
</evidence>
<keyword evidence="6" id="KW-0256">Endoplasmic reticulum</keyword>
<evidence type="ECO:0000259" key="13">
    <source>
        <dbReference type="Pfam" id="PF13966"/>
    </source>
</evidence>
<evidence type="ECO:0000256" key="6">
    <source>
        <dbReference type="ARBA" id="ARBA00022824"/>
    </source>
</evidence>
<dbReference type="PANTHER" id="PTHR12443">
    <property type="entry name" value="TRANSLOCATION PROTEIN SEC62"/>
    <property type="match status" value="1"/>
</dbReference>
<comment type="subcellular location">
    <subcellularLocation>
        <location evidence="1">Endoplasmic reticulum membrane</location>
        <topology evidence="1">Multi-pass membrane protein</topology>
    </subcellularLocation>
</comment>
<keyword evidence="4" id="KW-0813">Transport</keyword>
<dbReference type="InterPro" id="IPR004728">
    <property type="entry name" value="Sec62"/>
</dbReference>
<keyword evidence="10 12" id="KW-0472">Membrane</keyword>
<feature type="domain" description="Reverse transcriptase zinc-binding" evidence="13">
    <location>
        <begin position="30"/>
        <end position="87"/>
    </location>
</feature>
<proteinExistence type="inferred from homology"/>
<feature type="transmembrane region" description="Helical" evidence="12">
    <location>
        <begin position="115"/>
        <end position="134"/>
    </location>
</feature>
<evidence type="ECO:0000256" key="11">
    <source>
        <dbReference type="SAM" id="MobiDB-lite"/>
    </source>
</evidence>
<dbReference type="AlphaFoldDB" id="A0A438DBK5"/>
<protein>
    <recommendedName>
        <fullName evidence="3">Translocation protein SEC62</fullName>
    </recommendedName>
</protein>
<dbReference type="InterPro" id="IPR026960">
    <property type="entry name" value="RVT-Znf"/>
</dbReference>
<dbReference type="GO" id="GO:0005789">
    <property type="term" value="C:endoplasmic reticulum membrane"/>
    <property type="evidence" value="ECO:0007669"/>
    <property type="project" value="UniProtKB-SubCell"/>
</dbReference>
<feature type="transmembrane region" description="Helical" evidence="12">
    <location>
        <begin position="163"/>
        <end position="180"/>
    </location>
</feature>
<evidence type="ECO:0000256" key="7">
    <source>
        <dbReference type="ARBA" id="ARBA00022927"/>
    </source>
</evidence>
<evidence type="ECO:0000256" key="5">
    <source>
        <dbReference type="ARBA" id="ARBA00022692"/>
    </source>
</evidence>
<evidence type="ECO:0000256" key="10">
    <source>
        <dbReference type="ARBA" id="ARBA00023136"/>
    </source>
</evidence>
<accession>A0A438DBK5</accession>
<dbReference type="PANTHER" id="PTHR12443:SF9">
    <property type="entry name" value="TRANSLOCATION PROTEIN SEC62"/>
    <property type="match status" value="1"/>
</dbReference>
<feature type="compositionally biased region" description="Basic and acidic residues" evidence="11">
    <location>
        <begin position="257"/>
        <end position="281"/>
    </location>
</feature>
<keyword evidence="8 12" id="KW-1133">Transmembrane helix</keyword>
<keyword evidence="5 12" id="KW-0812">Transmembrane</keyword>
<evidence type="ECO:0000256" key="1">
    <source>
        <dbReference type="ARBA" id="ARBA00004477"/>
    </source>
</evidence>
<evidence type="ECO:0000256" key="3">
    <source>
        <dbReference type="ARBA" id="ARBA00021257"/>
    </source>
</evidence>
<dbReference type="OrthoDB" id="200187at2759"/>